<evidence type="ECO:0000256" key="3">
    <source>
        <dbReference type="ARBA" id="ARBA00022443"/>
    </source>
</evidence>
<dbReference type="EMBL" id="PPHD01000090">
    <property type="protein sequence ID" value="POI36013.1"/>
    <property type="molecule type" value="Genomic_DNA"/>
</dbReference>
<dbReference type="InterPro" id="IPR037278">
    <property type="entry name" value="ARFGAP/RecO"/>
</dbReference>
<dbReference type="Proteomes" id="UP000237246">
    <property type="component" value="Unassembled WGS sequence"/>
</dbReference>
<evidence type="ECO:0000256" key="5">
    <source>
        <dbReference type="ARBA" id="ARBA00022490"/>
    </source>
</evidence>
<dbReference type="Gene3D" id="1.25.40.20">
    <property type="entry name" value="Ankyrin repeat-containing domain"/>
    <property type="match status" value="1"/>
</dbReference>
<keyword evidence="13" id="KW-0863">Zinc-finger</keyword>
<dbReference type="InterPro" id="IPR043593">
    <property type="entry name" value="ASAP"/>
</dbReference>
<dbReference type="PROSITE" id="PS50115">
    <property type="entry name" value="ARFGAP"/>
    <property type="match status" value="1"/>
</dbReference>
<dbReference type="SUPFAM" id="SSF50729">
    <property type="entry name" value="PH domain-like"/>
    <property type="match status" value="1"/>
</dbReference>
<evidence type="ECO:0000259" key="17">
    <source>
        <dbReference type="PROSITE" id="PS50115"/>
    </source>
</evidence>
<dbReference type="SUPFAM" id="SSF57863">
    <property type="entry name" value="ArfGap/RecO-like zinc finger"/>
    <property type="match status" value="1"/>
</dbReference>
<keyword evidence="9 11" id="KW-0040">ANK repeat</keyword>
<evidence type="ECO:0000256" key="1">
    <source>
        <dbReference type="ARBA" id="ARBA00004370"/>
    </source>
</evidence>
<evidence type="ECO:0000256" key="2">
    <source>
        <dbReference type="ARBA" id="ARBA00004496"/>
    </source>
</evidence>
<feature type="region of interest" description="Disordered" evidence="15">
    <location>
        <begin position="707"/>
        <end position="811"/>
    </location>
</feature>
<name>A0A2P4TI22_BAMTH</name>
<dbReference type="SUPFAM" id="SSF50044">
    <property type="entry name" value="SH3-domain"/>
    <property type="match status" value="1"/>
</dbReference>
<dbReference type="Gene3D" id="2.30.29.30">
    <property type="entry name" value="Pleckstrin-homology domain (PH domain)/Phosphotyrosine-binding domain (PTB)"/>
    <property type="match status" value="1"/>
</dbReference>
<feature type="compositionally biased region" description="Pro residues" evidence="15">
    <location>
        <begin position="751"/>
        <end position="762"/>
    </location>
</feature>
<keyword evidence="7" id="KW-0677">Repeat</keyword>
<dbReference type="PRINTS" id="PR00452">
    <property type="entry name" value="SH3DOMAIN"/>
</dbReference>
<dbReference type="FunFam" id="2.30.30.40:FF:000012">
    <property type="entry name" value="Arf-GAP with SH3 domain, ANK repeat and PH domain-containing protein 2"/>
    <property type="match status" value="1"/>
</dbReference>
<keyword evidence="19" id="KW-1185">Reference proteome</keyword>
<keyword evidence="8" id="KW-0862">Zinc</keyword>
<dbReference type="Gene3D" id="1.20.1270.60">
    <property type="entry name" value="Arfaptin homology (AH) domain/BAR domain"/>
    <property type="match status" value="1"/>
</dbReference>
<dbReference type="PRINTS" id="PR00405">
    <property type="entry name" value="REVINTRACTNG"/>
</dbReference>
<keyword evidence="5" id="KW-0963">Cytoplasm</keyword>
<dbReference type="GO" id="GO:0005096">
    <property type="term" value="F:GTPase activator activity"/>
    <property type="evidence" value="ECO:0007669"/>
    <property type="project" value="UniProtKB-KW"/>
</dbReference>
<keyword evidence="3 12" id="KW-0728">SH3 domain</keyword>
<reference evidence="18 19" key="1">
    <citation type="submission" date="2018-01" db="EMBL/GenBank/DDBJ databases">
        <title>Comparison of the Chinese Bamboo Partridge and Red Junglefowl genome sequences highlights the importance of demography in genome evolution.</title>
        <authorList>
            <person name="Tiley G.P."/>
            <person name="Kimball R.T."/>
            <person name="Braun E.L."/>
            <person name="Burleigh J.G."/>
        </authorList>
    </citation>
    <scope>NUCLEOTIDE SEQUENCE [LARGE SCALE GENOMIC DNA]</scope>
    <source>
        <strain evidence="18">RTK389</strain>
        <tissue evidence="18">Blood</tissue>
    </source>
</reference>
<sequence>MAAPISVRDFVQQVQEDLSSPTTSTFSSHMGRYKATAGSVEEALDADRAVLQKMKKAAKAEHGCGQDLISHLAAHIAAQELFSANYQLEGEEQLANAFSTFAAFSQELLIAVRSLEFKKPLEKAYKDYESKLTKIEKEKRELAKQHGMVRGEVSGGEIAEEMEKERRTFQLNMCEYLLKVNEIKTKKGIDLLQNHIKHCNSQFNFFQECLNTTAKLKKFTEELIPELQSLKVRQDEEKKQLCALRDQLKATLQLEQREDVGSKQARYNMHQLQGNKQYGTEKTGTLFKKSDGLRKVWQKRKCTVSNGYLTISHSMGSTAMSVSDNRTYRFLAEDEQDCFVWVSVLSNSKEEALNVAFSKAQGAGESSREELTRTIVEEVRNMPGNRECCDCLAPDPTWLSINHGILICIECSGIHREMGVHISRIQSLSLDKLATSELLLARNIGNAGFNGIMEASLSSFSLKPMAHSDMASRKEFIISKYAEKKYAKRSPSAQHPSLPEAVKSKDIFTLLQAYAENMDLSKPVQAHLQEPGETILHLAVLLSDRTSLHIVDFLVQNSRSLEKQTTVGNTPLHYCCFHNKPECLKLLLKAKASITITNQAGETALDIAKRTRHHQCEELLLQAQNNQFNPHVHVEYEWWLGQDDIYESDDELDEKVRTLHGLGSMRTTVGPSPTTLEWVLLYWLITHVRYSNLEIYSFQLGLMKKGPSSPQSCCQPPATATRPEAAGAVPQGRQPDAYTLPHAHLHSLDVPPAPSYPPPFPPHRTKSAPGRTRPLLTSSSVFAEDLRTRRSPSLPLSTNHKRTSSDPAPWVPLSPEKPILGLASGALVAVDCLYASVSRKAGQPGPQQSPQESDPSSGCALDVPPPLAQRSSLNTLLFRRVRALYDCSADREDELTFRTGEIIVVSEKEDDNWWKGWIEGQPHRQGAFPASFVHVLSE</sequence>
<comment type="caution">
    <text evidence="18">The sequence shown here is derived from an EMBL/GenBank/DDBJ whole genome shotgun (WGS) entry which is preliminary data.</text>
</comment>
<feature type="domain" description="SH3" evidence="16">
    <location>
        <begin position="876"/>
        <end position="938"/>
    </location>
</feature>
<dbReference type="PANTHER" id="PTHR45854:SF5">
    <property type="entry name" value="ARF-GAP WITH SH3 DOMAIN, ANK REPEAT AND PH DOMAIN-CONTAINING PROTEIN 1-LIKE"/>
    <property type="match status" value="1"/>
</dbReference>
<dbReference type="Pfam" id="PF16746">
    <property type="entry name" value="BAR_3"/>
    <property type="match status" value="1"/>
</dbReference>
<dbReference type="InterPro" id="IPR036770">
    <property type="entry name" value="Ankyrin_rpt-contain_sf"/>
</dbReference>
<comment type="subcellular location">
    <subcellularLocation>
        <location evidence="2">Cytoplasm</location>
    </subcellularLocation>
    <subcellularLocation>
        <location evidence="1">Membrane</location>
    </subcellularLocation>
</comment>
<proteinExistence type="predicted"/>
<accession>A0A2P4TI22</accession>
<evidence type="ECO:0000313" key="18">
    <source>
        <dbReference type="EMBL" id="POI36013.1"/>
    </source>
</evidence>
<evidence type="ECO:0000256" key="11">
    <source>
        <dbReference type="PROSITE-ProRule" id="PRU00023"/>
    </source>
</evidence>
<dbReference type="SMART" id="SM00105">
    <property type="entry name" value="ArfGap"/>
    <property type="match status" value="1"/>
</dbReference>
<evidence type="ECO:0000313" key="19">
    <source>
        <dbReference type="Proteomes" id="UP000237246"/>
    </source>
</evidence>
<evidence type="ECO:0000256" key="8">
    <source>
        <dbReference type="ARBA" id="ARBA00022833"/>
    </source>
</evidence>
<dbReference type="Pfam" id="PF00018">
    <property type="entry name" value="SH3_1"/>
    <property type="match status" value="1"/>
</dbReference>
<dbReference type="InterPro" id="IPR004148">
    <property type="entry name" value="BAR_dom"/>
</dbReference>
<dbReference type="InterPro" id="IPR011993">
    <property type="entry name" value="PH-like_dom_sf"/>
</dbReference>
<dbReference type="GO" id="GO:0008270">
    <property type="term" value="F:zinc ion binding"/>
    <property type="evidence" value="ECO:0007669"/>
    <property type="project" value="UniProtKB-KW"/>
</dbReference>
<feature type="domain" description="Arf-GAP" evidence="17">
    <location>
        <begin position="373"/>
        <end position="494"/>
    </location>
</feature>
<dbReference type="CDD" id="cd11821">
    <property type="entry name" value="SH3_ASAP"/>
    <property type="match status" value="1"/>
</dbReference>
<evidence type="ECO:0000256" key="7">
    <source>
        <dbReference type="ARBA" id="ARBA00022737"/>
    </source>
</evidence>
<dbReference type="InterPro" id="IPR002110">
    <property type="entry name" value="Ankyrin_rpt"/>
</dbReference>
<dbReference type="Gene3D" id="1.10.220.150">
    <property type="entry name" value="Arf GTPase activating protein"/>
    <property type="match status" value="1"/>
</dbReference>
<evidence type="ECO:0000256" key="6">
    <source>
        <dbReference type="ARBA" id="ARBA00022723"/>
    </source>
</evidence>
<protein>
    <submittedName>
        <fullName evidence="18">Uncharacterized protein</fullName>
    </submittedName>
</protein>
<dbReference type="GO" id="GO:0016020">
    <property type="term" value="C:membrane"/>
    <property type="evidence" value="ECO:0007669"/>
    <property type="project" value="UniProtKB-SubCell"/>
</dbReference>
<gene>
    <name evidence="18" type="ORF">CIB84_000234</name>
</gene>
<dbReference type="FunFam" id="1.25.40.950:FF:000001">
    <property type="entry name" value="Arf-GAP with SH3 domain, ANK repeat and PH domain-containing protein 1"/>
    <property type="match status" value="1"/>
</dbReference>
<dbReference type="PROSITE" id="PS50002">
    <property type="entry name" value="SH3"/>
    <property type="match status" value="1"/>
</dbReference>
<keyword evidence="4" id="KW-0343">GTPase activation</keyword>
<evidence type="ECO:0000256" key="9">
    <source>
        <dbReference type="ARBA" id="ARBA00023043"/>
    </source>
</evidence>
<dbReference type="SUPFAM" id="SSF48403">
    <property type="entry name" value="Ankyrin repeat"/>
    <property type="match status" value="1"/>
</dbReference>
<dbReference type="AlphaFoldDB" id="A0A2P4TI22"/>
<evidence type="ECO:0000256" key="12">
    <source>
        <dbReference type="PROSITE-ProRule" id="PRU00192"/>
    </source>
</evidence>
<keyword evidence="10" id="KW-0472">Membrane</keyword>
<dbReference type="Gene3D" id="1.25.40.950">
    <property type="match status" value="1"/>
</dbReference>
<dbReference type="FunFam" id="1.25.40.20:FF:000006">
    <property type="entry name" value="Arf-GAP with SH3 domain, ANK repeat and PH domain-containing protein 2"/>
    <property type="match status" value="1"/>
</dbReference>
<dbReference type="Pfam" id="PF12796">
    <property type="entry name" value="Ank_2"/>
    <property type="match status" value="1"/>
</dbReference>
<dbReference type="InterPro" id="IPR001164">
    <property type="entry name" value="ArfGAP_dom"/>
</dbReference>
<dbReference type="SUPFAM" id="SSF103657">
    <property type="entry name" value="BAR/IMD domain-like"/>
    <property type="match status" value="1"/>
</dbReference>
<dbReference type="PROSITE" id="PS50297">
    <property type="entry name" value="ANK_REP_REGION"/>
    <property type="match status" value="1"/>
</dbReference>
<keyword evidence="6" id="KW-0479">Metal-binding</keyword>
<feature type="region of interest" description="Disordered" evidence="15">
    <location>
        <begin position="839"/>
        <end position="865"/>
    </location>
</feature>
<dbReference type="GO" id="GO:0005737">
    <property type="term" value="C:cytoplasm"/>
    <property type="evidence" value="ECO:0007669"/>
    <property type="project" value="UniProtKB-SubCell"/>
</dbReference>
<evidence type="ECO:0000256" key="4">
    <source>
        <dbReference type="ARBA" id="ARBA00022468"/>
    </source>
</evidence>
<dbReference type="PANTHER" id="PTHR45854">
    <property type="entry name" value="ASAP FAMILY MEMBER"/>
    <property type="match status" value="1"/>
</dbReference>
<evidence type="ECO:0000256" key="14">
    <source>
        <dbReference type="SAM" id="Coils"/>
    </source>
</evidence>
<dbReference type="SMART" id="SM00326">
    <property type="entry name" value="SH3"/>
    <property type="match status" value="1"/>
</dbReference>
<feature type="compositionally biased region" description="Low complexity" evidence="15">
    <location>
        <begin position="842"/>
        <end position="858"/>
    </location>
</feature>
<dbReference type="InterPro" id="IPR027267">
    <property type="entry name" value="AH/BAR_dom_sf"/>
</dbReference>
<evidence type="ECO:0000259" key="16">
    <source>
        <dbReference type="PROSITE" id="PS50002"/>
    </source>
</evidence>
<dbReference type="SMART" id="SM00248">
    <property type="entry name" value="ANK"/>
    <property type="match status" value="3"/>
</dbReference>
<dbReference type="OrthoDB" id="435430at2759"/>
<dbReference type="PROSITE" id="PS50088">
    <property type="entry name" value="ANK_REPEAT"/>
    <property type="match status" value="1"/>
</dbReference>
<dbReference type="CDD" id="cd08834">
    <property type="entry name" value="ArfGap_ASAP"/>
    <property type="match status" value="1"/>
</dbReference>
<dbReference type="Pfam" id="PF01412">
    <property type="entry name" value="ArfGap"/>
    <property type="match status" value="1"/>
</dbReference>
<feature type="repeat" description="ANK" evidence="11">
    <location>
        <begin position="567"/>
        <end position="599"/>
    </location>
</feature>
<evidence type="ECO:0000256" key="15">
    <source>
        <dbReference type="SAM" id="MobiDB-lite"/>
    </source>
</evidence>
<evidence type="ECO:0000256" key="13">
    <source>
        <dbReference type="PROSITE-ProRule" id="PRU00288"/>
    </source>
</evidence>
<evidence type="ECO:0000256" key="10">
    <source>
        <dbReference type="ARBA" id="ARBA00023136"/>
    </source>
</evidence>
<dbReference type="Gene3D" id="2.30.30.40">
    <property type="entry name" value="SH3 Domains"/>
    <property type="match status" value="1"/>
</dbReference>
<organism evidence="18 19">
    <name type="scientific">Bambusicola thoracicus</name>
    <name type="common">Chinese bamboo-partridge</name>
    <name type="synonym">Perdix thoracica</name>
    <dbReference type="NCBI Taxonomy" id="9083"/>
    <lineage>
        <taxon>Eukaryota</taxon>
        <taxon>Metazoa</taxon>
        <taxon>Chordata</taxon>
        <taxon>Craniata</taxon>
        <taxon>Vertebrata</taxon>
        <taxon>Euteleostomi</taxon>
        <taxon>Archelosauria</taxon>
        <taxon>Archosauria</taxon>
        <taxon>Dinosauria</taxon>
        <taxon>Saurischia</taxon>
        <taxon>Theropoda</taxon>
        <taxon>Coelurosauria</taxon>
        <taxon>Aves</taxon>
        <taxon>Neognathae</taxon>
        <taxon>Galloanserae</taxon>
        <taxon>Galliformes</taxon>
        <taxon>Phasianidae</taxon>
        <taxon>Perdicinae</taxon>
        <taxon>Bambusicola</taxon>
    </lineage>
</organism>
<dbReference type="InterPro" id="IPR035836">
    <property type="entry name" value="ASAP1-like_SH3"/>
</dbReference>
<dbReference type="InterPro" id="IPR036028">
    <property type="entry name" value="SH3-like_dom_sf"/>
</dbReference>
<dbReference type="InterPro" id="IPR038508">
    <property type="entry name" value="ArfGAP_dom_sf"/>
</dbReference>
<dbReference type="InterPro" id="IPR001452">
    <property type="entry name" value="SH3_domain"/>
</dbReference>
<feature type="coiled-coil region" evidence="14">
    <location>
        <begin position="118"/>
        <end position="145"/>
    </location>
</feature>
<feature type="compositionally biased region" description="Low complexity" evidence="15">
    <location>
        <begin position="707"/>
        <end position="717"/>
    </location>
</feature>
<keyword evidence="14" id="KW-0175">Coiled coil</keyword>